<proteinExistence type="inferred from homology"/>
<dbReference type="Pfam" id="PF00155">
    <property type="entry name" value="Aminotran_1_2"/>
    <property type="match status" value="1"/>
</dbReference>
<dbReference type="PANTHER" id="PTHR42885">
    <property type="entry name" value="HISTIDINOL-PHOSPHATE AMINOTRANSFERASE-RELATED"/>
    <property type="match status" value="1"/>
</dbReference>
<dbReference type="InterPro" id="IPR015422">
    <property type="entry name" value="PyrdxlP-dep_Trfase_small"/>
</dbReference>
<keyword evidence="12" id="KW-1185">Reference proteome</keyword>
<evidence type="ECO:0000256" key="9">
    <source>
        <dbReference type="HAMAP-Rule" id="MF_01023"/>
    </source>
</evidence>
<evidence type="ECO:0000256" key="5">
    <source>
        <dbReference type="ARBA" id="ARBA00022605"/>
    </source>
</evidence>
<gene>
    <name evidence="9" type="primary">hisC</name>
    <name evidence="11" type="ORF">BJEO58_00932</name>
</gene>
<keyword evidence="6 9" id="KW-0808">Transferase</keyword>
<dbReference type="PROSITE" id="PS00599">
    <property type="entry name" value="AA_TRANSFER_CLASS_2"/>
    <property type="match status" value="1"/>
</dbReference>
<protein>
    <recommendedName>
        <fullName evidence="9">Histidinol-phosphate aminotransferase</fullName>
        <ecNumber evidence="9">2.6.1.9</ecNumber>
    </recommendedName>
    <alternativeName>
        <fullName evidence="9">Imidazole acetol-phosphate transaminase</fullName>
    </alternativeName>
</protein>
<evidence type="ECO:0000313" key="12">
    <source>
        <dbReference type="Proteomes" id="UP000234462"/>
    </source>
</evidence>
<reference evidence="12" key="1">
    <citation type="submission" date="2017-03" db="EMBL/GenBank/DDBJ databases">
        <authorList>
            <person name="Monnet C."/>
        </authorList>
    </citation>
    <scope>NUCLEOTIDE SEQUENCE [LARGE SCALE GENOMIC DNA]</scope>
    <source>
        <strain evidence="12">SJ5-8</strain>
    </source>
</reference>
<name>A0A2H1L370_9MICO</name>
<dbReference type="PANTHER" id="PTHR42885:SF2">
    <property type="entry name" value="HISTIDINOL-PHOSPHATE AMINOTRANSFERASE"/>
    <property type="match status" value="1"/>
</dbReference>
<dbReference type="GO" id="GO:0030170">
    <property type="term" value="F:pyridoxal phosphate binding"/>
    <property type="evidence" value="ECO:0007669"/>
    <property type="project" value="InterPro"/>
</dbReference>
<comment type="pathway">
    <text evidence="9">Amino-acid biosynthesis; L-histidine biosynthesis; L-histidine from 5-phospho-alpha-D-ribose 1-diphosphate: step 7/9.</text>
</comment>
<evidence type="ECO:0000313" key="11">
    <source>
        <dbReference type="EMBL" id="SMY11347.1"/>
    </source>
</evidence>
<comment type="cofactor">
    <cofactor evidence="1 9">
        <name>pyridoxal 5'-phosphate</name>
        <dbReference type="ChEBI" id="CHEBI:597326"/>
    </cofactor>
</comment>
<dbReference type="InterPro" id="IPR015421">
    <property type="entry name" value="PyrdxlP-dep_Trfase_major"/>
</dbReference>
<evidence type="ECO:0000259" key="10">
    <source>
        <dbReference type="Pfam" id="PF00155"/>
    </source>
</evidence>
<comment type="catalytic activity">
    <reaction evidence="9">
        <text>L-histidinol phosphate + 2-oxoglutarate = 3-(imidazol-4-yl)-2-oxopropyl phosphate + L-glutamate</text>
        <dbReference type="Rhea" id="RHEA:23744"/>
        <dbReference type="ChEBI" id="CHEBI:16810"/>
        <dbReference type="ChEBI" id="CHEBI:29985"/>
        <dbReference type="ChEBI" id="CHEBI:57766"/>
        <dbReference type="ChEBI" id="CHEBI:57980"/>
        <dbReference type="EC" id="2.6.1.9"/>
    </reaction>
</comment>
<evidence type="ECO:0000256" key="8">
    <source>
        <dbReference type="ARBA" id="ARBA00023102"/>
    </source>
</evidence>
<comment type="similarity">
    <text evidence="2 9">Belongs to the class-II pyridoxal-phosphate-dependent aminotransferase family. Histidinol-phosphate aminotransferase subfamily.</text>
</comment>
<dbReference type="RefSeq" id="WP_101588144.1">
    <property type="nucleotide sequence ID" value="NZ_FXZM01000003.1"/>
</dbReference>
<dbReference type="CDD" id="cd00609">
    <property type="entry name" value="AAT_like"/>
    <property type="match status" value="1"/>
</dbReference>
<evidence type="ECO:0000256" key="4">
    <source>
        <dbReference type="ARBA" id="ARBA00022576"/>
    </source>
</evidence>
<dbReference type="NCBIfam" id="NF002877">
    <property type="entry name" value="PRK03317.1"/>
    <property type="match status" value="1"/>
</dbReference>
<evidence type="ECO:0000256" key="2">
    <source>
        <dbReference type="ARBA" id="ARBA00007970"/>
    </source>
</evidence>
<dbReference type="UniPathway" id="UPA00031">
    <property type="reaction ID" value="UER00012"/>
</dbReference>
<dbReference type="EMBL" id="FXZM01000003">
    <property type="protein sequence ID" value="SMY11347.1"/>
    <property type="molecule type" value="Genomic_DNA"/>
</dbReference>
<keyword evidence="7 9" id="KW-0663">Pyridoxal phosphate</keyword>
<feature type="domain" description="Aminotransferase class I/classII large" evidence="10">
    <location>
        <begin position="28"/>
        <end position="369"/>
    </location>
</feature>
<keyword evidence="8 9" id="KW-0368">Histidine biosynthesis</keyword>
<dbReference type="Gene3D" id="3.90.1150.10">
    <property type="entry name" value="Aspartate Aminotransferase, domain 1"/>
    <property type="match status" value="1"/>
</dbReference>
<accession>A0A2H1L370</accession>
<dbReference type="InterPro" id="IPR001917">
    <property type="entry name" value="Aminotrans_II_pyridoxalP_BS"/>
</dbReference>
<feature type="modified residue" description="N6-(pyridoxal phosphate)lysine" evidence="9">
    <location>
        <position position="240"/>
    </location>
</feature>
<evidence type="ECO:0000256" key="7">
    <source>
        <dbReference type="ARBA" id="ARBA00022898"/>
    </source>
</evidence>
<keyword evidence="4 9" id="KW-0032">Aminotransferase</keyword>
<dbReference type="SUPFAM" id="SSF53383">
    <property type="entry name" value="PLP-dependent transferases"/>
    <property type="match status" value="1"/>
</dbReference>
<dbReference type="Gene3D" id="3.40.640.10">
    <property type="entry name" value="Type I PLP-dependent aspartate aminotransferase-like (Major domain)"/>
    <property type="match status" value="1"/>
</dbReference>
<dbReference type="InterPro" id="IPR015424">
    <property type="entry name" value="PyrdxlP-dep_Trfase"/>
</dbReference>
<dbReference type="InterPro" id="IPR005861">
    <property type="entry name" value="HisP_aminotrans"/>
</dbReference>
<dbReference type="GO" id="GO:0004400">
    <property type="term" value="F:histidinol-phosphate transaminase activity"/>
    <property type="evidence" value="ECO:0007669"/>
    <property type="project" value="UniProtKB-UniRule"/>
</dbReference>
<dbReference type="EC" id="2.6.1.9" evidence="9"/>
<evidence type="ECO:0000256" key="6">
    <source>
        <dbReference type="ARBA" id="ARBA00022679"/>
    </source>
</evidence>
<organism evidence="11 12">
    <name type="scientific">Brevibacterium jeotgali</name>
    <dbReference type="NCBI Taxonomy" id="1262550"/>
    <lineage>
        <taxon>Bacteria</taxon>
        <taxon>Bacillati</taxon>
        <taxon>Actinomycetota</taxon>
        <taxon>Actinomycetes</taxon>
        <taxon>Micrococcales</taxon>
        <taxon>Brevibacteriaceae</taxon>
        <taxon>Brevibacterium</taxon>
    </lineage>
</organism>
<keyword evidence="5 9" id="KW-0028">Amino-acid biosynthesis</keyword>
<dbReference type="HAMAP" id="MF_01023">
    <property type="entry name" value="HisC_aminotrans_2"/>
    <property type="match status" value="1"/>
</dbReference>
<sequence>MTSLGSLPLRDDLRGRSPYGAPVIDVPVRLNVNENAFDVPADVTAALQERIAAISATLNRYPDREFTELRTLLAGYLNSVLHREGGAPDAQALASPSIEPDMIWAANGSNEVLFHILQAYAGPGRSALGFGPSYSMHPLIAQSTGAEWIEVPRGADFSITVDQAVEAVRTHSPDVVFVCTPNNPTGNSTPLDVIEAVYDATDGIVIVDEAYAEFAGPDFRTALNLLPGRPRLIVSRTMSKAFAFAGARLGYAAAAPELVDGLRLVRMPYHLSSLTQAAAEAALAHPDSLLAGVEELSHQRDRMVSGLRGYGFDVVASDANFVLFRGVADPTLLWTRLVEKGILVRDVGIAGSLRVNAGTDGETTAFLAALDEILSTHPDTLGRSPQ</sequence>
<dbReference type="OrthoDB" id="9809616at2"/>
<comment type="subunit">
    <text evidence="3 9">Homodimer.</text>
</comment>
<evidence type="ECO:0000256" key="1">
    <source>
        <dbReference type="ARBA" id="ARBA00001933"/>
    </source>
</evidence>
<dbReference type="NCBIfam" id="TIGR01141">
    <property type="entry name" value="hisC"/>
    <property type="match status" value="1"/>
</dbReference>
<dbReference type="GO" id="GO:0000105">
    <property type="term" value="P:L-histidine biosynthetic process"/>
    <property type="evidence" value="ECO:0007669"/>
    <property type="project" value="UniProtKB-UniRule"/>
</dbReference>
<dbReference type="InterPro" id="IPR004839">
    <property type="entry name" value="Aminotransferase_I/II_large"/>
</dbReference>
<dbReference type="AlphaFoldDB" id="A0A2H1L370"/>
<dbReference type="Proteomes" id="UP000234462">
    <property type="component" value="Unassembled WGS sequence"/>
</dbReference>
<evidence type="ECO:0000256" key="3">
    <source>
        <dbReference type="ARBA" id="ARBA00011738"/>
    </source>
</evidence>